<dbReference type="AlphaFoldDB" id="A0A3N2QTE5"/>
<dbReference type="EMBL" id="RDRB01000009">
    <property type="protein sequence ID" value="ROT98487.1"/>
    <property type="molecule type" value="Genomic_DNA"/>
</dbReference>
<gene>
    <name evidence="2" type="ORF">EAT49_16220</name>
</gene>
<proteinExistence type="predicted"/>
<protein>
    <submittedName>
        <fullName evidence="2">Uncharacterized protein</fullName>
    </submittedName>
</protein>
<evidence type="ECO:0000313" key="2">
    <source>
        <dbReference type="EMBL" id="ROT98487.1"/>
    </source>
</evidence>
<dbReference type="RefSeq" id="WP_123643354.1">
    <property type="nucleotide sequence ID" value="NZ_ML119089.1"/>
</dbReference>
<evidence type="ECO:0000313" key="3">
    <source>
        <dbReference type="Proteomes" id="UP000268016"/>
    </source>
</evidence>
<sequence>MLAEPLAGRLSPLPSRTDPADLIRQQNEAAIAASRRPDPPGPTDDRPLPARPGTEAAVRAGMDPPGRPLPPPDAAAGYRAARRAAAPG</sequence>
<feature type="compositionally biased region" description="Basic and acidic residues" evidence="1">
    <location>
        <begin position="35"/>
        <end position="48"/>
    </location>
</feature>
<keyword evidence="3" id="KW-1185">Reference proteome</keyword>
<name>A0A3N2QTE5_9RHOB</name>
<dbReference type="Proteomes" id="UP000268016">
    <property type="component" value="Unassembled WGS sequence"/>
</dbReference>
<reference evidence="2 3" key="1">
    <citation type="submission" date="2018-10" db="EMBL/GenBank/DDBJ databases">
        <title>Histidinibacterium lentulum gen. nov., sp. nov., a marine bacterium from the culture broth of Picochlorum sp. 122.</title>
        <authorList>
            <person name="Wang G."/>
        </authorList>
    </citation>
    <scope>NUCLEOTIDE SEQUENCE [LARGE SCALE GENOMIC DNA]</scope>
    <source>
        <strain evidence="2 3">B17</strain>
    </source>
</reference>
<organism evidence="2 3">
    <name type="scientific">Histidinibacterium lentulum</name>
    <dbReference type="NCBI Taxonomy" id="2480588"/>
    <lineage>
        <taxon>Bacteria</taxon>
        <taxon>Pseudomonadati</taxon>
        <taxon>Pseudomonadota</taxon>
        <taxon>Alphaproteobacteria</taxon>
        <taxon>Rhodobacterales</taxon>
        <taxon>Paracoccaceae</taxon>
        <taxon>Histidinibacterium</taxon>
    </lineage>
</organism>
<accession>A0A3N2QTE5</accession>
<comment type="caution">
    <text evidence="2">The sequence shown here is derived from an EMBL/GenBank/DDBJ whole genome shotgun (WGS) entry which is preliminary data.</text>
</comment>
<feature type="region of interest" description="Disordered" evidence="1">
    <location>
        <begin position="1"/>
        <end position="88"/>
    </location>
</feature>
<feature type="compositionally biased region" description="Low complexity" evidence="1">
    <location>
        <begin position="74"/>
        <end position="88"/>
    </location>
</feature>
<evidence type="ECO:0000256" key="1">
    <source>
        <dbReference type="SAM" id="MobiDB-lite"/>
    </source>
</evidence>